<evidence type="ECO:0000256" key="1">
    <source>
        <dbReference type="SAM" id="MobiDB-lite"/>
    </source>
</evidence>
<keyword evidence="3" id="KW-1185">Reference proteome</keyword>
<organism evidence="2 3">
    <name type="scientific">Fusarium flagelliforme</name>
    <dbReference type="NCBI Taxonomy" id="2675880"/>
    <lineage>
        <taxon>Eukaryota</taxon>
        <taxon>Fungi</taxon>
        <taxon>Dikarya</taxon>
        <taxon>Ascomycota</taxon>
        <taxon>Pezizomycotina</taxon>
        <taxon>Sordariomycetes</taxon>
        <taxon>Hypocreomycetidae</taxon>
        <taxon>Hypocreales</taxon>
        <taxon>Nectriaceae</taxon>
        <taxon>Fusarium</taxon>
        <taxon>Fusarium incarnatum-equiseti species complex</taxon>
    </lineage>
</organism>
<accession>A0A395MRH3</accession>
<evidence type="ECO:0000313" key="3">
    <source>
        <dbReference type="Proteomes" id="UP000265631"/>
    </source>
</evidence>
<reference evidence="2 3" key="1">
    <citation type="journal article" date="2018" name="PLoS Pathog.">
        <title>Evolution of structural diversity of trichothecenes, a family of toxins produced by plant pathogenic and entomopathogenic fungi.</title>
        <authorList>
            <person name="Proctor R.H."/>
            <person name="McCormick S.P."/>
            <person name="Kim H.S."/>
            <person name="Cardoza R.E."/>
            <person name="Stanley A.M."/>
            <person name="Lindo L."/>
            <person name="Kelly A."/>
            <person name="Brown D.W."/>
            <person name="Lee T."/>
            <person name="Vaughan M.M."/>
            <person name="Alexander N.J."/>
            <person name="Busman M."/>
            <person name="Gutierrez S."/>
        </authorList>
    </citation>
    <scope>NUCLEOTIDE SEQUENCE [LARGE SCALE GENOMIC DNA]</scope>
    <source>
        <strain evidence="2 3">NRRL 13405</strain>
    </source>
</reference>
<sequence length="214" mass="24008">MKDKCAPSSRLFSTSRAVKMPDRKHDCVQCLKYAISWHPDRASFVDDGDDIADDIYCIPPDEGKRPCPDFSPIANSIPKGPPSSNRKIGRVLKAFTRHIETCIVYKKSVQEYKDDSTTKELRKKGKRALSAFRVVMAANASASAVETFEHRRSQRDAQFVAISSEILATLVDIKNSLAIVANHGRTTQMPDDCTWDTSDDEDDKEGEDDDEDDY</sequence>
<proteinExistence type="predicted"/>
<feature type="region of interest" description="Disordered" evidence="1">
    <location>
        <begin position="188"/>
        <end position="214"/>
    </location>
</feature>
<dbReference type="AlphaFoldDB" id="A0A395MRH3"/>
<dbReference type="EMBL" id="PXXK01000134">
    <property type="protein sequence ID" value="RFN50536.1"/>
    <property type="molecule type" value="Genomic_DNA"/>
</dbReference>
<feature type="compositionally biased region" description="Acidic residues" evidence="1">
    <location>
        <begin position="193"/>
        <end position="214"/>
    </location>
</feature>
<name>A0A395MRH3_9HYPO</name>
<dbReference type="Proteomes" id="UP000265631">
    <property type="component" value="Unassembled WGS sequence"/>
</dbReference>
<comment type="caution">
    <text evidence="2">The sequence shown here is derived from an EMBL/GenBank/DDBJ whole genome shotgun (WGS) entry which is preliminary data.</text>
</comment>
<protein>
    <submittedName>
        <fullName evidence="2">Uncharacterized protein</fullName>
    </submittedName>
</protein>
<evidence type="ECO:0000313" key="2">
    <source>
        <dbReference type="EMBL" id="RFN50536.1"/>
    </source>
</evidence>
<gene>
    <name evidence="2" type="ORF">FIE12Z_5202</name>
</gene>